<gene>
    <name evidence="2" type="ORF">Cvel_1530</name>
</gene>
<accession>A0A0G4HYK0</accession>
<protein>
    <submittedName>
        <fullName evidence="2">Uncharacterized protein</fullName>
    </submittedName>
</protein>
<dbReference type="VEuPathDB" id="CryptoDB:Cvel_1530"/>
<proteinExistence type="predicted"/>
<organism evidence="2">
    <name type="scientific">Chromera velia CCMP2878</name>
    <dbReference type="NCBI Taxonomy" id="1169474"/>
    <lineage>
        <taxon>Eukaryota</taxon>
        <taxon>Sar</taxon>
        <taxon>Alveolata</taxon>
        <taxon>Colpodellida</taxon>
        <taxon>Chromeraceae</taxon>
        <taxon>Chromera</taxon>
    </lineage>
</organism>
<evidence type="ECO:0000256" key="1">
    <source>
        <dbReference type="SAM" id="MobiDB-lite"/>
    </source>
</evidence>
<reference evidence="2" key="1">
    <citation type="submission" date="2014-11" db="EMBL/GenBank/DDBJ databases">
        <authorList>
            <person name="Otto D Thomas"/>
            <person name="Naeem Raeece"/>
        </authorList>
    </citation>
    <scope>NUCLEOTIDE SEQUENCE</scope>
</reference>
<sequence length="291" mass="32682">MLLQALLARGLGRRSRRAYLGHSFLTLEHTKSNKVDCDGPSLGYSLRQNPLSELDEDYVFSVDKKRVAVLMRDYKHLGKGGNHALNCFAFSTRQRRQIPGTNLKGKPSPVSMPMQVTEKNLKKAMDMEGALFLGRDLRKIDSRVVEKAQPDKKYFLVLAFLITEEYHFWGLFGNGWWTKPSKVGSVMEAPLGDSSAWCPSESVFMRLRRISPHKPYRPKEGGFFLFPCKADCGTSASLYDEIPLKLPPPIAPPEEKGPHSDASTKAETNPSEKKLENADTRSEPADPLEQD</sequence>
<evidence type="ECO:0000313" key="2">
    <source>
        <dbReference type="EMBL" id="CEM49603.1"/>
    </source>
</evidence>
<dbReference type="EMBL" id="CDMZ01004388">
    <property type="protein sequence ID" value="CEM49603.1"/>
    <property type="molecule type" value="Genomic_DNA"/>
</dbReference>
<name>A0A0G4HYK0_9ALVE</name>
<dbReference type="AlphaFoldDB" id="A0A0G4HYK0"/>
<feature type="compositionally biased region" description="Basic and acidic residues" evidence="1">
    <location>
        <begin position="253"/>
        <end position="284"/>
    </location>
</feature>
<feature type="region of interest" description="Disordered" evidence="1">
    <location>
        <begin position="243"/>
        <end position="291"/>
    </location>
</feature>